<dbReference type="Gene3D" id="3.80.10.10">
    <property type="entry name" value="Ribonuclease Inhibitor"/>
    <property type="match status" value="1"/>
</dbReference>
<dbReference type="GO" id="GO:0005737">
    <property type="term" value="C:cytoplasm"/>
    <property type="evidence" value="ECO:0007669"/>
    <property type="project" value="TreeGrafter"/>
</dbReference>
<dbReference type="PANTHER" id="PTHR48051">
    <property type="match status" value="1"/>
</dbReference>
<dbReference type="Pfam" id="PF13855">
    <property type="entry name" value="LRR_8"/>
    <property type="match status" value="1"/>
</dbReference>
<name>A0AAJ6B9Z8_9PSED</name>
<evidence type="ECO:0000313" key="4">
    <source>
        <dbReference type="Proteomes" id="UP001216329"/>
    </source>
</evidence>
<organism evidence="3 4">
    <name type="scientific">Candidatus Pseudomonas phytovorans</name>
    <dbReference type="NCBI Taxonomy" id="3121377"/>
    <lineage>
        <taxon>Bacteria</taxon>
        <taxon>Pseudomonadati</taxon>
        <taxon>Pseudomonadota</taxon>
        <taxon>Gammaproteobacteria</taxon>
        <taxon>Pseudomonadales</taxon>
        <taxon>Pseudomonadaceae</taxon>
        <taxon>Pseudomonas</taxon>
    </lineage>
</organism>
<accession>A0AAJ6B9Z8</accession>
<dbReference type="InterPro" id="IPR032675">
    <property type="entry name" value="LRR_dom_sf"/>
</dbReference>
<keyword evidence="1" id="KW-0433">Leucine-rich repeat</keyword>
<dbReference type="AlphaFoldDB" id="A0AAJ6B9Z8"/>
<reference evidence="3" key="1">
    <citation type="submission" date="2023-03" db="EMBL/GenBank/DDBJ databases">
        <title>Andean soil-derived lignocellulolytic bacterial consortium as a source of novel taxa and putative plastic-active enzymes.</title>
        <authorList>
            <person name="Diaz-Garcia L."/>
            <person name="Chuvochina M."/>
            <person name="Feuerriegel G."/>
            <person name="Bunk B."/>
            <person name="Sproer C."/>
            <person name="Streit W.R."/>
            <person name="Rodriguez L.M."/>
            <person name="Overmann J."/>
            <person name="Jimenez D.J."/>
        </authorList>
    </citation>
    <scope>NUCLEOTIDE SEQUENCE</scope>
    <source>
        <strain evidence="3">MAG 876</strain>
    </source>
</reference>
<dbReference type="SUPFAM" id="SSF52058">
    <property type="entry name" value="L domain-like"/>
    <property type="match status" value="1"/>
</dbReference>
<protein>
    <submittedName>
        <fullName evidence="3">Leucine-rich repeat domain-containing protein</fullName>
    </submittedName>
</protein>
<keyword evidence="2" id="KW-0677">Repeat</keyword>
<dbReference type="Proteomes" id="UP001216329">
    <property type="component" value="Chromosome"/>
</dbReference>
<dbReference type="EMBL" id="CP119325">
    <property type="protein sequence ID" value="WEK28687.1"/>
    <property type="molecule type" value="Genomic_DNA"/>
</dbReference>
<sequence>MKPTWASARPPHSVCHSLCRAVEEVLSREQRHAIGINEADGITLHQRVLAWIDEHRAELAQRLWGPSARRLKPQGWLRGGRPLEMLPPHPRQTSSLSAAYRRLFPNASDAEFAGWLGNEQEAPNLPDMRSATERLRDLQRRLDSLRSDLHQWAQPDPIRPHQRHRAIRPIINAWRRLTRLRLDSGGSLFSLDLSGLGLQDEDLASLALPDDFTHIEHVSLANNRPLSQLPAEFLERFPNLERLILTNCRFDHLPRLARPDSLRWLDLDSNRITWDGQAQYRLNQYANLAVLDLTDNPLLTAPDLHWLGDLKSLFLSGCSLTELPQGLELITEPIALDLSDNQLQRLPASFTVSTSVADAIRLESDWLGEPVLAQIEAYNSAHQVDLLVSESDYLEFFDEGDPAHPALWQRLPRQYRRDLRPLLEVEPFLSRPHQARREFWRRLMVIDANAVWRPHWLAQPAADLFNLPL</sequence>
<evidence type="ECO:0000256" key="1">
    <source>
        <dbReference type="ARBA" id="ARBA00022614"/>
    </source>
</evidence>
<evidence type="ECO:0000256" key="2">
    <source>
        <dbReference type="ARBA" id="ARBA00022737"/>
    </source>
</evidence>
<dbReference type="InterPro" id="IPR001611">
    <property type="entry name" value="Leu-rich_rpt"/>
</dbReference>
<proteinExistence type="predicted"/>
<dbReference type="PANTHER" id="PTHR48051:SF54">
    <property type="entry name" value="LEUCINE-RICH REPEAT-CONTAINING PROTEIN"/>
    <property type="match status" value="1"/>
</dbReference>
<dbReference type="InterPro" id="IPR050216">
    <property type="entry name" value="LRR_domain-containing"/>
</dbReference>
<evidence type="ECO:0000313" key="3">
    <source>
        <dbReference type="EMBL" id="WEK28687.1"/>
    </source>
</evidence>
<gene>
    <name evidence="3" type="ORF">P0Y58_17420</name>
</gene>